<sequence>MTRRTGPWAAATAGLGLVVMVLAGCGSGGDAEAAASGGATATPTAQTHAQCMRGHGVDVADPDPSTGAPQFGAGVDPDDPAVRQALDACRDLLPAGSRGEPSDADLDVYVAFAQCLRDNGLPGFPDPQPGSAGGLFAGADVDRDDPAFQQAAEQCQDILDKAGT</sequence>
<evidence type="ECO:0008006" key="5">
    <source>
        <dbReference type="Google" id="ProtNLM"/>
    </source>
</evidence>
<dbReference type="OrthoDB" id="7949713at2"/>
<keyword evidence="4" id="KW-1185">Reference proteome</keyword>
<gene>
    <name evidence="3" type="ORF">CC117_22040</name>
</gene>
<proteinExistence type="predicted"/>
<reference evidence="4" key="1">
    <citation type="submission" date="2016-07" db="EMBL/GenBank/DDBJ databases">
        <title>Sequence Frankia sp. strain CcI1.17.</title>
        <authorList>
            <person name="Ghodhbane-Gtari F."/>
            <person name="Swanson E."/>
            <person name="Gueddou A."/>
            <person name="Morris K."/>
            <person name="Hezbri K."/>
            <person name="Ktari A."/>
            <person name="Nouioui I."/>
            <person name="Abebe-Akele F."/>
            <person name="Simpson S."/>
            <person name="Thomas K."/>
            <person name="Gtari M."/>
            <person name="Tisa L.S."/>
            <person name="Hurst S."/>
        </authorList>
    </citation>
    <scope>NUCLEOTIDE SEQUENCE [LARGE SCALE GENOMIC DNA]</scope>
    <source>
        <strain evidence="4">Cc1.17</strain>
    </source>
</reference>
<protein>
    <recommendedName>
        <fullName evidence="5">Lipoprotein</fullName>
    </recommendedName>
</protein>
<evidence type="ECO:0000256" key="2">
    <source>
        <dbReference type="SAM" id="SignalP"/>
    </source>
</evidence>
<dbReference type="PROSITE" id="PS51257">
    <property type="entry name" value="PROKAR_LIPOPROTEIN"/>
    <property type="match status" value="1"/>
</dbReference>
<evidence type="ECO:0000256" key="1">
    <source>
        <dbReference type="SAM" id="MobiDB-lite"/>
    </source>
</evidence>
<dbReference type="EMBL" id="MBLM01000128">
    <property type="protein sequence ID" value="OHV34306.1"/>
    <property type="molecule type" value="Genomic_DNA"/>
</dbReference>
<organism evidence="3 4">
    <name type="scientific">Parafrankia colletiae</name>
    <dbReference type="NCBI Taxonomy" id="573497"/>
    <lineage>
        <taxon>Bacteria</taxon>
        <taxon>Bacillati</taxon>
        <taxon>Actinomycetota</taxon>
        <taxon>Actinomycetes</taxon>
        <taxon>Frankiales</taxon>
        <taxon>Frankiaceae</taxon>
        <taxon>Parafrankia</taxon>
    </lineage>
</organism>
<feature type="region of interest" description="Disordered" evidence="1">
    <location>
        <begin position="58"/>
        <end position="78"/>
    </location>
</feature>
<comment type="caution">
    <text evidence="3">The sequence shown here is derived from an EMBL/GenBank/DDBJ whole genome shotgun (WGS) entry which is preliminary data.</text>
</comment>
<feature type="signal peptide" evidence="2">
    <location>
        <begin position="1"/>
        <end position="23"/>
    </location>
</feature>
<feature type="region of interest" description="Disordered" evidence="1">
    <location>
        <begin position="121"/>
        <end position="143"/>
    </location>
</feature>
<feature type="chain" id="PRO_5039407512" description="Lipoprotein" evidence="2">
    <location>
        <begin position="24"/>
        <end position="164"/>
    </location>
</feature>
<accession>A0A1S1QL43</accession>
<keyword evidence="2" id="KW-0732">Signal</keyword>
<evidence type="ECO:0000313" key="4">
    <source>
        <dbReference type="Proteomes" id="UP000179627"/>
    </source>
</evidence>
<name>A0A1S1QL43_9ACTN</name>
<evidence type="ECO:0000313" key="3">
    <source>
        <dbReference type="EMBL" id="OHV34306.1"/>
    </source>
</evidence>
<dbReference type="Proteomes" id="UP000179627">
    <property type="component" value="Unassembled WGS sequence"/>
</dbReference>
<dbReference type="AlphaFoldDB" id="A0A1S1QL43"/>
<dbReference type="RefSeq" id="WP_071086496.1">
    <property type="nucleotide sequence ID" value="NZ_MBLM01000128.1"/>
</dbReference>